<feature type="transmembrane region" description="Helical" evidence="1">
    <location>
        <begin position="66"/>
        <end position="86"/>
    </location>
</feature>
<sequence>MMDDLLLALLVIAALAASVYAQYRLPVHTRGVKALRTARLLLLITGLAFGYVMATVYIEAAGIRQLGVFLGGFGLVHVPAAFILLIKRRRGVYR</sequence>
<feature type="transmembrane region" description="Helical" evidence="1">
    <location>
        <begin position="37"/>
        <end position="54"/>
    </location>
</feature>
<organism evidence="2 3">
    <name type="scientific">Thiohalobacter thiocyanaticus</name>
    <dbReference type="NCBI Taxonomy" id="585455"/>
    <lineage>
        <taxon>Bacteria</taxon>
        <taxon>Pseudomonadati</taxon>
        <taxon>Pseudomonadota</taxon>
        <taxon>Gammaproteobacteria</taxon>
        <taxon>Thiohalobacterales</taxon>
        <taxon>Thiohalobacteraceae</taxon>
        <taxon>Thiohalobacter</taxon>
    </lineage>
</organism>
<name>A0A426QIH2_9GAMM</name>
<protein>
    <submittedName>
        <fullName evidence="2">Uncharacterized protein</fullName>
    </submittedName>
</protein>
<proteinExistence type="predicted"/>
<evidence type="ECO:0000313" key="2">
    <source>
        <dbReference type="EMBL" id="RRQ21564.1"/>
    </source>
</evidence>
<gene>
    <name evidence="2" type="ORF">D6C00_06170</name>
</gene>
<dbReference type="Proteomes" id="UP000287798">
    <property type="component" value="Unassembled WGS sequence"/>
</dbReference>
<dbReference type="AlphaFoldDB" id="A0A426QIH2"/>
<evidence type="ECO:0000256" key="1">
    <source>
        <dbReference type="SAM" id="Phobius"/>
    </source>
</evidence>
<dbReference type="EMBL" id="QZMU01000001">
    <property type="protein sequence ID" value="RRQ21564.1"/>
    <property type="molecule type" value="Genomic_DNA"/>
</dbReference>
<keyword evidence="1" id="KW-0812">Transmembrane</keyword>
<keyword evidence="3" id="KW-1185">Reference proteome</keyword>
<comment type="caution">
    <text evidence="2">The sequence shown here is derived from an EMBL/GenBank/DDBJ whole genome shotgun (WGS) entry which is preliminary data.</text>
</comment>
<accession>A0A426QIH2</accession>
<reference evidence="2 3" key="1">
    <citation type="journal article" date="2010" name="Int. J. Syst. Evol. Microbiol.">
        <title>Thiohalobacter thiocyanaticus gen. nov., sp. nov., a moderately halophilic, sulfur-oxidizing gammaproteobacterium from hypersaline lakes, that utilizes thiocyanate.</title>
        <authorList>
            <person name="Sorokin D.Y."/>
            <person name="Kovaleva O.L."/>
            <person name="Tourova T.P."/>
            <person name="Muyzer G."/>
        </authorList>
    </citation>
    <scope>NUCLEOTIDE SEQUENCE [LARGE SCALE GENOMIC DNA]</scope>
    <source>
        <strain evidence="2 3">Hrh1</strain>
    </source>
</reference>
<evidence type="ECO:0000313" key="3">
    <source>
        <dbReference type="Proteomes" id="UP000287798"/>
    </source>
</evidence>
<keyword evidence="1" id="KW-0472">Membrane</keyword>
<keyword evidence="1" id="KW-1133">Transmembrane helix</keyword>